<evidence type="ECO:0000256" key="3">
    <source>
        <dbReference type="SAM" id="MobiDB-lite"/>
    </source>
</evidence>
<evidence type="ECO:0000256" key="2">
    <source>
        <dbReference type="ARBA" id="ARBA00022840"/>
    </source>
</evidence>
<dbReference type="eggNOG" id="COG1652">
    <property type="taxonomic scope" value="Bacteria"/>
</dbReference>
<dbReference type="PANTHER" id="PTHR34700:SF4">
    <property type="entry name" value="PHAGE-LIKE ELEMENT PBSX PROTEIN XKDP"/>
    <property type="match status" value="1"/>
</dbReference>
<keyword evidence="4" id="KW-1133">Transmembrane helix</keyword>
<feature type="region of interest" description="Disordered" evidence="3">
    <location>
        <begin position="220"/>
        <end position="301"/>
    </location>
</feature>
<dbReference type="CDD" id="cd00118">
    <property type="entry name" value="LysM"/>
    <property type="match status" value="1"/>
</dbReference>
<protein>
    <submittedName>
        <fullName evidence="6">LysM domain protein</fullName>
    </submittedName>
</protein>
<dbReference type="InterPro" id="IPR029047">
    <property type="entry name" value="HSP70_peptide-bd_sf"/>
</dbReference>
<keyword evidence="1" id="KW-0547">Nucleotide-binding</keyword>
<dbReference type="GO" id="GO:0140662">
    <property type="term" value="F:ATP-dependent protein folding chaperone"/>
    <property type="evidence" value="ECO:0007669"/>
    <property type="project" value="InterPro"/>
</dbReference>
<feature type="domain" description="LysM" evidence="5">
    <location>
        <begin position="303"/>
        <end position="350"/>
    </location>
</feature>
<gene>
    <name evidence="6" type="ORF">TREVI0001_0695</name>
</gene>
<dbReference type="OrthoDB" id="359020at2"/>
<dbReference type="SUPFAM" id="SSF100920">
    <property type="entry name" value="Heat shock protein 70kD (HSP70), peptide-binding domain"/>
    <property type="match status" value="1"/>
</dbReference>
<dbReference type="InterPro" id="IPR013126">
    <property type="entry name" value="Hsp_70_fam"/>
</dbReference>
<dbReference type="Proteomes" id="UP000004509">
    <property type="component" value="Unassembled WGS sequence"/>
</dbReference>
<reference evidence="6 7" key="1">
    <citation type="submission" date="2009-07" db="EMBL/GenBank/DDBJ databases">
        <authorList>
            <person name="Madupu R."/>
            <person name="Sebastian Y."/>
            <person name="Durkin A.S."/>
            <person name="Torralba M."/>
            <person name="Methe B."/>
            <person name="Sutton G.G."/>
            <person name="Strausberg R.L."/>
            <person name="Nelson K.E."/>
        </authorList>
    </citation>
    <scope>NUCLEOTIDE SEQUENCE [LARGE SCALE GENOMIC DNA]</scope>
    <source>
        <strain evidence="6 7">ATCC 35580</strain>
    </source>
</reference>
<evidence type="ECO:0000313" key="7">
    <source>
        <dbReference type="Proteomes" id="UP000004509"/>
    </source>
</evidence>
<dbReference type="SMART" id="SM00257">
    <property type="entry name" value="LysM"/>
    <property type="match status" value="1"/>
</dbReference>
<dbReference type="InterPro" id="IPR036779">
    <property type="entry name" value="LysM_dom_sf"/>
</dbReference>
<name>C8PMS6_9SPIR</name>
<dbReference type="PROSITE" id="PS51782">
    <property type="entry name" value="LYSM"/>
    <property type="match status" value="1"/>
</dbReference>
<feature type="transmembrane region" description="Helical" evidence="4">
    <location>
        <begin position="172"/>
        <end position="193"/>
    </location>
</feature>
<dbReference type="Gene3D" id="2.60.34.10">
    <property type="entry name" value="Substrate Binding Domain Of DNAk, Chain A, domain 1"/>
    <property type="match status" value="1"/>
</dbReference>
<feature type="compositionally biased region" description="Low complexity" evidence="3">
    <location>
        <begin position="264"/>
        <end position="300"/>
    </location>
</feature>
<dbReference type="Pfam" id="PF01476">
    <property type="entry name" value="LysM"/>
    <property type="match status" value="1"/>
</dbReference>
<dbReference type="Pfam" id="PF00012">
    <property type="entry name" value="HSP70"/>
    <property type="match status" value="1"/>
</dbReference>
<dbReference type="InterPro" id="IPR052196">
    <property type="entry name" value="Bact_Kbp"/>
</dbReference>
<proteinExistence type="predicted"/>
<evidence type="ECO:0000256" key="1">
    <source>
        <dbReference type="ARBA" id="ARBA00022741"/>
    </source>
</evidence>
<feature type="compositionally biased region" description="Pro residues" evidence="3">
    <location>
        <begin position="241"/>
        <end position="263"/>
    </location>
</feature>
<evidence type="ECO:0000256" key="4">
    <source>
        <dbReference type="SAM" id="Phobius"/>
    </source>
</evidence>
<comment type="caution">
    <text evidence="6">The sequence shown here is derived from an EMBL/GenBank/DDBJ whole genome shotgun (WGS) entry which is preliminary data.</text>
</comment>
<dbReference type="STRING" id="596324.TREVI0001_0695"/>
<dbReference type="PANTHER" id="PTHR34700">
    <property type="entry name" value="POTASSIUM BINDING PROTEIN KBP"/>
    <property type="match status" value="1"/>
</dbReference>
<sequence length="353" mass="38355">MAAKIGIKLADGSFLPIMDEDISASETLELTTVRDDQRSVQINLFKKEDDTSDPLYIGSLIVEDIQEKAAGEPTIELKLALDEDKNLSAEAVDKDSGSHQTLRVSLETFADQAFDDVDFDLSSETADADIDLSTTPTDTDDNSDAHHEFSASTFYTDEDDEEGHPPKRGMPIWLLILLILLGIAALVLGILLLTKKNLAEATGPGTIQPDIATVIPSQRVPVQEPASSQPEPSLPADTPVTEPPAPRPAAPNPLAPAEPPAPQQPIQQKTPAPQEPAKQEQPVKPAAPAVKEPAASAPAQKAVRYKIRWGDTLWDLSETYYRNPWLYTKIATHNKLKNPDLIISGTYIEIPPQ</sequence>
<dbReference type="RefSeq" id="WP_006187834.1">
    <property type="nucleotide sequence ID" value="NZ_ACYH01000011.1"/>
</dbReference>
<keyword evidence="4" id="KW-0472">Membrane</keyword>
<dbReference type="AlphaFoldDB" id="C8PMS6"/>
<dbReference type="SUPFAM" id="SSF54106">
    <property type="entry name" value="LysM domain"/>
    <property type="match status" value="1"/>
</dbReference>
<dbReference type="EMBL" id="ACYH01000011">
    <property type="protein sequence ID" value="EEV21493.1"/>
    <property type="molecule type" value="Genomic_DNA"/>
</dbReference>
<dbReference type="Gene3D" id="3.10.350.10">
    <property type="entry name" value="LysM domain"/>
    <property type="match status" value="1"/>
</dbReference>
<dbReference type="InterPro" id="IPR018392">
    <property type="entry name" value="LysM"/>
</dbReference>
<evidence type="ECO:0000313" key="6">
    <source>
        <dbReference type="EMBL" id="EEV21493.1"/>
    </source>
</evidence>
<organism evidence="6 7">
    <name type="scientific">Treponema vincentii ATCC 35580</name>
    <dbReference type="NCBI Taxonomy" id="596324"/>
    <lineage>
        <taxon>Bacteria</taxon>
        <taxon>Pseudomonadati</taxon>
        <taxon>Spirochaetota</taxon>
        <taxon>Spirochaetia</taxon>
        <taxon>Spirochaetales</taxon>
        <taxon>Treponemataceae</taxon>
        <taxon>Treponema</taxon>
    </lineage>
</organism>
<evidence type="ECO:0000259" key="5">
    <source>
        <dbReference type="PROSITE" id="PS51782"/>
    </source>
</evidence>
<accession>C8PMS6</accession>
<keyword evidence="2" id="KW-0067">ATP-binding</keyword>
<keyword evidence="4" id="KW-0812">Transmembrane</keyword>
<dbReference type="GO" id="GO:0005524">
    <property type="term" value="F:ATP binding"/>
    <property type="evidence" value="ECO:0007669"/>
    <property type="project" value="UniProtKB-KW"/>
</dbReference>